<feature type="chain" id="PRO_5047500253" evidence="4">
    <location>
        <begin position="21"/>
        <end position="419"/>
    </location>
</feature>
<protein>
    <submittedName>
        <fullName evidence="5">ABC transporter substrate-binding protein</fullName>
    </submittedName>
</protein>
<sequence length="419" mass="45855">MRRLAPLLIAALLVSGCAGFGESDAAQSGATDGSGPMTFATGRDTTGYIQPLIDKWNRTHPKEQVSLLELPEAADEQRAQMVANLQAKSERYDVLGLDVVWTAEFADAGWIVPLDRSMFPLDKLLAPVVDTALYQGKLYAVPYTSNAGLLYYRKDILDAEHLKPPRTWAELREQAVRLGRKYQLDGYAGQFLPYEGLTVNFAEAVQSAGGQILSADGTRVTLDLGTAATGLEFLVGGLRQGWIPQESLAYKEEESRLAFQQGRLLFARNWPHAYGPAKRSSIGGKFAVTRLPGLDGPGSSTLGGLNLAISAYSKHQKSALEFIRYFTGLANERSVLTEGSFPPVWAELYDDPALIKRYPYLPVLKQSIMSARPRPVSSKYDQVSLVISSAVSDALNLRKPSDETVATLKQQLSEIIRTP</sequence>
<evidence type="ECO:0000313" key="6">
    <source>
        <dbReference type="Proteomes" id="UP001596004"/>
    </source>
</evidence>
<dbReference type="Proteomes" id="UP001596004">
    <property type="component" value="Unassembled WGS sequence"/>
</dbReference>
<accession>A0ABV9CMG3</accession>
<dbReference type="Gene3D" id="3.40.190.10">
    <property type="entry name" value="Periplasmic binding protein-like II"/>
    <property type="match status" value="2"/>
</dbReference>
<feature type="signal peptide" evidence="4">
    <location>
        <begin position="1"/>
        <end position="20"/>
    </location>
</feature>
<name>A0ABV9CMG3_9ACTN</name>
<dbReference type="InterPro" id="IPR006059">
    <property type="entry name" value="SBP"/>
</dbReference>
<keyword evidence="3 4" id="KW-0732">Signal</keyword>
<evidence type="ECO:0000256" key="1">
    <source>
        <dbReference type="ARBA" id="ARBA00008520"/>
    </source>
</evidence>
<reference evidence="6" key="1">
    <citation type="journal article" date="2019" name="Int. J. Syst. Evol. Microbiol.">
        <title>The Global Catalogue of Microorganisms (GCM) 10K type strain sequencing project: providing services to taxonomists for standard genome sequencing and annotation.</title>
        <authorList>
            <consortium name="The Broad Institute Genomics Platform"/>
            <consortium name="The Broad Institute Genome Sequencing Center for Infectious Disease"/>
            <person name="Wu L."/>
            <person name="Ma J."/>
        </authorList>
    </citation>
    <scope>NUCLEOTIDE SEQUENCE [LARGE SCALE GENOMIC DNA]</scope>
    <source>
        <strain evidence="6">CGMCC 4.7132</strain>
    </source>
</reference>
<dbReference type="EMBL" id="JBHSFP010000022">
    <property type="protein sequence ID" value="MFC4534461.1"/>
    <property type="molecule type" value="Genomic_DNA"/>
</dbReference>
<organism evidence="5 6">
    <name type="scientific">Sphaerisporangium dianthi</name>
    <dbReference type="NCBI Taxonomy" id="1436120"/>
    <lineage>
        <taxon>Bacteria</taxon>
        <taxon>Bacillati</taxon>
        <taxon>Actinomycetota</taxon>
        <taxon>Actinomycetes</taxon>
        <taxon>Streptosporangiales</taxon>
        <taxon>Streptosporangiaceae</taxon>
        <taxon>Sphaerisporangium</taxon>
    </lineage>
</organism>
<dbReference type="PANTHER" id="PTHR43649">
    <property type="entry name" value="ARABINOSE-BINDING PROTEIN-RELATED"/>
    <property type="match status" value="1"/>
</dbReference>
<dbReference type="CDD" id="cd14750">
    <property type="entry name" value="PBP2_TMBP"/>
    <property type="match status" value="1"/>
</dbReference>
<evidence type="ECO:0000313" key="5">
    <source>
        <dbReference type="EMBL" id="MFC4534461.1"/>
    </source>
</evidence>
<evidence type="ECO:0000256" key="3">
    <source>
        <dbReference type="ARBA" id="ARBA00022729"/>
    </source>
</evidence>
<evidence type="ECO:0000256" key="4">
    <source>
        <dbReference type="SAM" id="SignalP"/>
    </source>
</evidence>
<gene>
    <name evidence="5" type="ORF">ACFO60_27200</name>
</gene>
<keyword evidence="6" id="KW-1185">Reference proteome</keyword>
<dbReference type="InterPro" id="IPR050490">
    <property type="entry name" value="Bact_solute-bd_prot1"/>
</dbReference>
<dbReference type="Pfam" id="PF01547">
    <property type="entry name" value="SBP_bac_1"/>
    <property type="match status" value="1"/>
</dbReference>
<dbReference type="SUPFAM" id="SSF53850">
    <property type="entry name" value="Periplasmic binding protein-like II"/>
    <property type="match status" value="1"/>
</dbReference>
<dbReference type="PANTHER" id="PTHR43649:SF34">
    <property type="entry name" value="ABC TRANSPORTER PERIPLASMIC-BINDING PROTEIN YCJN-RELATED"/>
    <property type="match status" value="1"/>
</dbReference>
<evidence type="ECO:0000256" key="2">
    <source>
        <dbReference type="ARBA" id="ARBA00022448"/>
    </source>
</evidence>
<comment type="similarity">
    <text evidence="1">Belongs to the bacterial solute-binding protein 1 family.</text>
</comment>
<keyword evidence="2" id="KW-0813">Transport</keyword>
<dbReference type="RefSeq" id="WP_380845141.1">
    <property type="nucleotide sequence ID" value="NZ_JBHSFP010000022.1"/>
</dbReference>
<comment type="caution">
    <text evidence="5">The sequence shown here is derived from an EMBL/GenBank/DDBJ whole genome shotgun (WGS) entry which is preliminary data.</text>
</comment>
<dbReference type="PROSITE" id="PS51257">
    <property type="entry name" value="PROKAR_LIPOPROTEIN"/>
    <property type="match status" value="1"/>
</dbReference>
<proteinExistence type="inferred from homology"/>